<sequence length="413" mass="42367">MVKIQFKTLQQKQFFIEAEPTETVADLKKKIEADQGFPVDNQKIIFSGKVLPDDKTVADANFKPKDFCVVMVTKPKAAPAAAAAPAASAPAPATSAPAPTPAAVPQTPAQPTATPVAPNAPGPAPAAAAPAATEAETPAPANVPSGDSSTSFIAGSALETSVNEMVAMGFPREQVQRAMRASFNNPHRAVEYLMTGIPETAPEPAPAPAAANPPGTPSPAAGNAAPLAATPAPAAAAATTNAPRNLFEAAAAARSAPQQPAAAAAGAGAGAGANSGELGQLRNAPIMGQLRALVQQNPALLQPFLQQLGASNPELLTLIERNQQEFVEFLQEGVEEGEGVDALMDQFGDDEGGAGGAGGEQYIQVTEEERAAIERLVGMGFDRQLVIQAFIACDKNEELAANYLLEHGFDFDD</sequence>
<feature type="compositionally biased region" description="Low complexity" evidence="6">
    <location>
        <begin position="208"/>
        <end position="226"/>
    </location>
</feature>
<feature type="compositionally biased region" description="Low complexity" evidence="6">
    <location>
        <begin position="125"/>
        <end position="142"/>
    </location>
</feature>
<comment type="similarity">
    <text evidence="5">Belongs to the RAD23 family.</text>
</comment>
<dbReference type="CDD" id="cd14280">
    <property type="entry name" value="UBA1_Rad23_like"/>
    <property type="match status" value="1"/>
</dbReference>
<dbReference type="OMA" id="PHMLEPI"/>
<dbReference type="Gene3D" id="1.10.10.540">
    <property type="entry name" value="XPC-binding domain"/>
    <property type="match status" value="1"/>
</dbReference>
<evidence type="ECO:0000259" key="7">
    <source>
        <dbReference type="PROSITE" id="PS50030"/>
    </source>
</evidence>
<dbReference type="Pfam" id="PF09280">
    <property type="entry name" value="XPC-binding"/>
    <property type="match status" value="1"/>
</dbReference>
<keyword evidence="10" id="KW-1185">Reference proteome</keyword>
<dbReference type="STRING" id="578459.A0A0P9F7X6"/>
<dbReference type="NCBIfam" id="TIGR00601">
    <property type="entry name" value="rad23"/>
    <property type="match status" value="1"/>
</dbReference>
<dbReference type="FunFam" id="1.10.8.10:FF:000003">
    <property type="entry name" value="UV excision repair protein RAD23 homolog"/>
    <property type="match status" value="1"/>
</dbReference>
<dbReference type="FunFam" id="3.10.20.90:FF:000254">
    <property type="entry name" value="UV excision repair protein Rad23"/>
    <property type="match status" value="1"/>
</dbReference>
<organism evidence="9 10">
    <name type="scientific">Rhodotorula graminis (strain WP1)</name>
    <dbReference type="NCBI Taxonomy" id="578459"/>
    <lineage>
        <taxon>Eukaryota</taxon>
        <taxon>Fungi</taxon>
        <taxon>Dikarya</taxon>
        <taxon>Basidiomycota</taxon>
        <taxon>Pucciniomycotina</taxon>
        <taxon>Microbotryomycetes</taxon>
        <taxon>Sporidiobolales</taxon>
        <taxon>Sporidiobolaceae</taxon>
        <taxon>Rhodotorula</taxon>
    </lineage>
</organism>
<evidence type="ECO:0000313" key="9">
    <source>
        <dbReference type="EMBL" id="KPV71783.1"/>
    </source>
</evidence>
<dbReference type="InterPro" id="IPR000626">
    <property type="entry name" value="Ubiquitin-like_dom"/>
</dbReference>
<keyword evidence="2 5" id="KW-0227">DNA damage</keyword>
<keyword evidence="3 5" id="KW-0234">DNA repair</keyword>
<accession>A0A0P9F7X6</accession>
<reference evidence="9 10" key="1">
    <citation type="journal article" date="2015" name="Front. Microbiol.">
        <title>Genome sequence of the plant growth promoting endophytic yeast Rhodotorula graminis WP1.</title>
        <authorList>
            <person name="Firrincieli A."/>
            <person name="Otillar R."/>
            <person name="Salamov A."/>
            <person name="Schmutz J."/>
            <person name="Khan Z."/>
            <person name="Redman R.S."/>
            <person name="Fleck N.D."/>
            <person name="Lindquist E."/>
            <person name="Grigoriev I.V."/>
            <person name="Doty S.L."/>
        </authorList>
    </citation>
    <scope>NUCLEOTIDE SEQUENCE [LARGE SCALE GENOMIC DNA]</scope>
    <source>
        <strain evidence="9 10">WP1</strain>
    </source>
</reference>
<dbReference type="InterPro" id="IPR009060">
    <property type="entry name" value="UBA-like_sf"/>
</dbReference>
<feature type="domain" description="UBA" evidence="7">
    <location>
        <begin position="156"/>
        <end position="196"/>
    </location>
</feature>
<dbReference type="SUPFAM" id="SSF46934">
    <property type="entry name" value="UBA-like"/>
    <property type="match status" value="2"/>
</dbReference>
<dbReference type="PANTHER" id="PTHR10621:SF0">
    <property type="entry name" value="UV EXCISION REPAIR PROTEIN RAD23"/>
    <property type="match status" value="1"/>
</dbReference>
<keyword evidence="5" id="KW-0963">Cytoplasm</keyword>
<feature type="domain" description="Ubiquitin-like" evidence="8">
    <location>
        <begin position="2"/>
        <end position="77"/>
    </location>
</feature>
<dbReference type="InterPro" id="IPR036353">
    <property type="entry name" value="XPC-bd_sf"/>
</dbReference>
<evidence type="ECO:0000256" key="1">
    <source>
        <dbReference type="ARBA" id="ARBA00022737"/>
    </source>
</evidence>
<dbReference type="PROSITE" id="PS50053">
    <property type="entry name" value="UBIQUITIN_2"/>
    <property type="match status" value="1"/>
</dbReference>
<dbReference type="Gene3D" id="3.10.20.90">
    <property type="entry name" value="Phosphatidylinositol 3-kinase Catalytic Subunit, Chain A, domain 1"/>
    <property type="match status" value="1"/>
</dbReference>
<dbReference type="RefSeq" id="XP_018267832.1">
    <property type="nucleotide sequence ID" value="XM_018414992.1"/>
</dbReference>
<keyword evidence="4 5" id="KW-0539">Nucleus</keyword>
<dbReference type="GO" id="GO:0043130">
    <property type="term" value="F:ubiquitin binding"/>
    <property type="evidence" value="ECO:0007669"/>
    <property type="project" value="UniProtKB-UniRule"/>
</dbReference>
<dbReference type="GO" id="GO:0006289">
    <property type="term" value="P:nucleotide-excision repair"/>
    <property type="evidence" value="ECO:0007669"/>
    <property type="project" value="UniProtKB-UniRule"/>
</dbReference>
<gene>
    <name evidence="9" type="ORF">RHOBADRAFT_47487</name>
</gene>
<comment type="subcellular location">
    <subcellularLocation>
        <location evidence="5">Nucleus</location>
    </subcellularLocation>
    <subcellularLocation>
        <location evidence="5">Cytoplasm</location>
    </subcellularLocation>
</comment>
<dbReference type="GO" id="GO:0043161">
    <property type="term" value="P:proteasome-mediated ubiquitin-dependent protein catabolic process"/>
    <property type="evidence" value="ECO:0007669"/>
    <property type="project" value="UniProtKB-UniRule"/>
</dbReference>
<dbReference type="GO" id="GO:0070628">
    <property type="term" value="F:proteasome binding"/>
    <property type="evidence" value="ECO:0007669"/>
    <property type="project" value="TreeGrafter"/>
</dbReference>
<name>A0A0P9F7X6_RHOGW</name>
<dbReference type="SMART" id="SM00213">
    <property type="entry name" value="UBQ"/>
    <property type="match status" value="1"/>
</dbReference>
<dbReference type="Proteomes" id="UP000053890">
    <property type="component" value="Unassembled WGS sequence"/>
</dbReference>
<dbReference type="SMART" id="SM00165">
    <property type="entry name" value="UBA"/>
    <property type="match status" value="2"/>
</dbReference>
<dbReference type="AlphaFoldDB" id="A0A0P9F7X6"/>
<keyword evidence="1" id="KW-0677">Repeat</keyword>
<dbReference type="InterPro" id="IPR029071">
    <property type="entry name" value="Ubiquitin-like_domsf"/>
</dbReference>
<dbReference type="InterPro" id="IPR015360">
    <property type="entry name" value="XPC-bd"/>
</dbReference>
<evidence type="ECO:0000256" key="3">
    <source>
        <dbReference type="ARBA" id="ARBA00023204"/>
    </source>
</evidence>
<dbReference type="SUPFAM" id="SSF101238">
    <property type="entry name" value="XPC-binding domain"/>
    <property type="match status" value="1"/>
</dbReference>
<dbReference type="GO" id="GO:0031593">
    <property type="term" value="F:polyubiquitin modification-dependent protein binding"/>
    <property type="evidence" value="ECO:0007669"/>
    <property type="project" value="UniProtKB-UniRule"/>
</dbReference>
<dbReference type="SUPFAM" id="SSF54236">
    <property type="entry name" value="Ubiquitin-like"/>
    <property type="match status" value="1"/>
</dbReference>
<feature type="compositionally biased region" description="Low complexity" evidence="6">
    <location>
        <begin position="89"/>
        <end position="117"/>
    </location>
</feature>
<dbReference type="InterPro" id="IPR004806">
    <property type="entry name" value="Rad23"/>
</dbReference>
<dbReference type="GeneID" id="28975440"/>
<dbReference type="FunFam" id="1.10.8.10:FF:000002">
    <property type="entry name" value="UV excision repair protein RAD23 homolog"/>
    <property type="match status" value="1"/>
</dbReference>
<dbReference type="PRINTS" id="PR01839">
    <property type="entry name" value="RAD23PROTEIN"/>
</dbReference>
<evidence type="ECO:0000313" key="10">
    <source>
        <dbReference type="Proteomes" id="UP000053890"/>
    </source>
</evidence>
<dbReference type="Gene3D" id="1.10.8.10">
    <property type="entry name" value="DNA helicase RuvA subunit, C-terminal domain"/>
    <property type="match status" value="2"/>
</dbReference>
<evidence type="ECO:0000259" key="8">
    <source>
        <dbReference type="PROSITE" id="PS50053"/>
    </source>
</evidence>
<dbReference type="EMBL" id="KQ474091">
    <property type="protein sequence ID" value="KPV71783.1"/>
    <property type="molecule type" value="Genomic_DNA"/>
</dbReference>
<dbReference type="PANTHER" id="PTHR10621">
    <property type="entry name" value="UV EXCISION REPAIR PROTEIN RAD23"/>
    <property type="match status" value="1"/>
</dbReference>
<feature type="region of interest" description="Disordered" evidence="6">
    <location>
        <begin position="198"/>
        <end position="226"/>
    </location>
</feature>
<dbReference type="GO" id="GO:0005654">
    <property type="term" value="C:nucleoplasm"/>
    <property type="evidence" value="ECO:0007669"/>
    <property type="project" value="TreeGrafter"/>
</dbReference>
<evidence type="ECO:0000256" key="4">
    <source>
        <dbReference type="ARBA" id="ARBA00023242"/>
    </source>
</evidence>
<dbReference type="Pfam" id="PF00627">
    <property type="entry name" value="UBA"/>
    <property type="match status" value="2"/>
</dbReference>
<dbReference type="PROSITE" id="PS50030">
    <property type="entry name" value="UBA"/>
    <property type="match status" value="2"/>
</dbReference>
<evidence type="ECO:0000256" key="6">
    <source>
        <dbReference type="SAM" id="MobiDB-lite"/>
    </source>
</evidence>
<dbReference type="OrthoDB" id="419317at2759"/>
<feature type="domain" description="UBA" evidence="7">
    <location>
        <begin position="366"/>
        <end position="407"/>
    </location>
</feature>
<comment type="function">
    <text evidence="5">Multiubiquitin chain receptor involved in modulation of proteasomal degradation. Involved in nucleotide excision repair.</text>
</comment>
<dbReference type="InterPro" id="IPR015940">
    <property type="entry name" value="UBA"/>
</dbReference>
<dbReference type="GO" id="GO:0005829">
    <property type="term" value="C:cytosol"/>
    <property type="evidence" value="ECO:0007669"/>
    <property type="project" value="TreeGrafter"/>
</dbReference>
<dbReference type="SMART" id="SM00727">
    <property type="entry name" value="STI1"/>
    <property type="match status" value="1"/>
</dbReference>
<evidence type="ECO:0000256" key="2">
    <source>
        <dbReference type="ARBA" id="ARBA00022763"/>
    </source>
</evidence>
<feature type="region of interest" description="Disordered" evidence="6">
    <location>
        <begin position="89"/>
        <end position="152"/>
    </location>
</feature>
<dbReference type="GO" id="GO:0003684">
    <property type="term" value="F:damaged DNA binding"/>
    <property type="evidence" value="ECO:0007669"/>
    <property type="project" value="UniProtKB-UniRule"/>
</dbReference>
<protein>
    <recommendedName>
        <fullName evidence="5">UV excision repair protein RAD23</fullName>
    </recommendedName>
</protein>
<proteinExistence type="inferred from homology"/>
<evidence type="ECO:0000256" key="5">
    <source>
        <dbReference type="RuleBase" id="RU367049"/>
    </source>
</evidence>
<dbReference type="CDD" id="cd01805">
    <property type="entry name" value="Ubl_Rad23"/>
    <property type="match status" value="1"/>
</dbReference>
<dbReference type="Pfam" id="PF00240">
    <property type="entry name" value="ubiquitin"/>
    <property type="match status" value="1"/>
</dbReference>
<dbReference type="InterPro" id="IPR006636">
    <property type="entry name" value="STI1_HS-bd"/>
</dbReference>